<evidence type="ECO:0000256" key="3">
    <source>
        <dbReference type="ARBA" id="ARBA00022448"/>
    </source>
</evidence>
<keyword evidence="6 8" id="KW-1133">Transmembrane helix</keyword>
<evidence type="ECO:0000256" key="5">
    <source>
        <dbReference type="ARBA" id="ARBA00022692"/>
    </source>
</evidence>
<dbReference type="Gene3D" id="1.20.58.340">
    <property type="entry name" value="Magnesium transport protein CorA, transmembrane region"/>
    <property type="match status" value="2"/>
</dbReference>
<comment type="similarity">
    <text evidence="2">Belongs to the CorA metal ion transporter (MIT) (TC 1.A.35) family.</text>
</comment>
<dbReference type="InterPro" id="IPR045861">
    <property type="entry name" value="CorA_cytoplasmic_dom"/>
</dbReference>
<evidence type="ECO:0000313" key="9">
    <source>
        <dbReference type="EMBL" id="UYP47076.1"/>
    </source>
</evidence>
<keyword evidence="10" id="KW-1185">Reference proteome</keyword>
<proteinExistence type="inferred from homology"/>
<accession>A0ABY6HUJ3</accession>
<evidence type="ECO:0008006" key="11">
    <source>
        <dbReference type="Google" id="ProtNLM"/>
    </source>
</evidence>
<reference evidence="9" key="1">
    <citation type="submission" date="2022-09" db="EMBL/GenBank/DDBJ databases">
        <title>Actin cytoskeleton and complex cell architecture in an #Asgard archaeon.</title>
        <authorList>
            <person name="Ponce Toledo R.I."/>
            <person name="Schleper C."/>
            <person name="Rodrigues Oliveira T."/>
            <person name="Wollweber F."/>
            <person name="Xu J."/>
            <person name="Rittmann S."/>
            <person name="Klingl A."/>
            <person name="Pilhofer M."/>
        </authorList>
    </citation>
    <scope>NUCLEOTIDE SEQUENCE</scope>
    <source>
        <strain evidence="9">B-35</strain>
    </source>
</reference>
<dbReference type="Gene3D" id="3.30.460.20">
    <property type="entry name" value="CorA soluble domain-like"/>
    <property type="match status" value="1"/>
</dbReference>
<evidence type="ECO:0000256" key="2">
    <source>
        <dbReference type="ARBA" id="ARBA00009765"/>
    </source>
</evidence>
<comment type="subcellular location">
    <subcellularLocation>
        <location evidence="1">Cell membrane</location>
        <topology evidence="1">Multi-pass membrane protein</topology>
    </subcellularLocation>
</comment>
<dbReference type="SUPFAM" id="SSF143865">
    <property type="entry name" value="CorA soluble domain-like"/>
    <property type="match status" value="1"/>
</dbReference>
<dbReference type="EMBL" id="CP104013">
    <property type="protein sequence ID" value="UYP47076.1"/>
    <property type="molecule type" value="Genomic_DNA"/>
</dbReference>
<gene>
    <name evidence="9" type="ORF">NEF87_003361</name>
</gene>
<evidence type="ECO:0000256" key="7">
    <source>
        <dbReference type="ARBA" id="ARBA00023136"/>
    </source>
</evidence>
<dbReference type="InterPro" id="IPR002523">
    <property type="entry name" value="MgTranspt_CorA/ZnTranspt_ZntB"/>
</dbReference>
<dbReference type="PANTHER" id="PTHR46494">
    <property type="entry name" value="CORA FAMILY METAL ION TRANSPORTER (EUROFUNG)"/>
    <property type="match status" value="1"/>
</dbReference>
<protein>
    <recommendedName>
        <fullName evidence="11">Magnesium transporter CorA family protein</fullName>
    </recommendedName>
</protein>
<name>A0ABY6HUJ3_9ARCH</name>
<keyword evidence="4" id="KW-1003">Cell membrane</keyword>
<dbReference type="Proteomes" id="UP001208689">
    <property type="component" value="Chromosome"/>
</dbReference>
<keyword evidence="3" id="KW-0813">Transport</keyword>
<dbReference type="InterPro" id="IPR045863">
    <property type="entry name" value="CorA_TM1_TM2"/>
</dbReference>
<dbReference type="SUPFAM" id="SSF144083">
    <property type="entry name" value="Magnesium transport protein CorA, transmembrane region"/>
    <property type="match status" value="1"/>
</dbReference>
<keyword evidence="7 8" id="KW-0472">Membrane</keyword>
<evidence type="ECO:0000256" key="6">
    <source>
        <dbReference type="ARBA" id="ARBA00022989"/>
    </source>
</evidence>
<keyword evidence="5 8" id="KW-0812">Transmembrane</keyword>
<sequence length="339" mass="39655">MAKMTYYIVRDVIEKHPVIETCEVSLEDLRDEFNIEAVKKQCKFCFLDVFLEESPFDLDHNQEILDLTVLLDISLDTFEEIIQDSRPRLDDYQEYLFILFKSIGKHPTEIDGKSEHQCGLIIDENILMSIHVGIPLPLDKLFRLFNRNPQMLIRGGITYLSTTYFDALIDPTYHVLDGWRKLSDDIEWSILSQKRVDQQTTLSRLIGIRESIFDTVKILQADREVVNRMKSPNMPIFKKEFIPPELDDHIRHLLDEQDILRATISDLMNLFFNAESSKTNRVLSRYTFVTSILLLPSLIAGIFGMNNIHFPQISFWWVLVIMVSCMGGLWFLFKKKQLI</sequence>
<organism evidence="9 10">
    <name type="scientific">Candidatus Lokiarchaeum ossiferum</name>
    <dbReference type="NCBI Taxonomy" id="2951803"/>
    <lineage>
        <taxon>Archaea</taxon>
        <taxon>Promethearchaeati</taxon>
        <taxon>Promethearchaeota</taxon>
        <taxon>Promethearchaeia</taxon>
        <taxon>Promethearchaeales</taxon>
        <taxon>Promethearchaeaceae</taxon>
        <taxon>Candidatus Lokiarchaeum</taxon>
    </lineage>
</organism>
<evidence type="ECO:0000313" key="10">
    <source>
        <dbReference type="Proteomes" id="UP001208689"/>
    </source>
</evidence>
<evidence type="ECO:0000256" key="4">
    <source>
        <dbReference type="ARBA" id="ARBA00022475"/>
    </source>
</evidence>
<evidence type="ECO:0000256" key="1">
    <source>
        <dbReference type="ARBA" id="ARBA00004651"/>
    </source>
</evidence>
<dbReference type="Pfam" id="PF01544">
    <property type="entry name" value="CorA"/>
    <property type="match status" value="1"/>
</dbReference>
<dbReference type="PANTHER" id="PTHR46494:SF1">
    <property type="entry name" value="CORA FAMILY METAL ION TRANSPORTER (EUROFUNG)"/>
    <property type="match status" value="1"/>
</dbReference>
<feature type="transmembrane region" description="Helical" evidence="8">
    <location>
        <begin position="314"/>
        <end position="333"/>
    </location>
</feature>
<evidence type="ECO:0000256" key="8">
    <source>
        <dbReference type="SAM" id="Phobius"/>
    </source>
</evidence>
<feature type="transmembrane region" description="Helical" evidence="8">
    <location>
        <begin position="286"/>
        <end position="308"/>
    </location>
</feature>